<organism evidence="3 4">
    <name type="scientific">Hydrogenophaga borbori</name>
    <dbReference type="NCBI Taxonomy" id="2294117"/>
    <lineage>
        <taxon>Bacteria</taxon>
        <taxon>Pseudomonadati</taxon>
        <taxon>Pseudomonadota</taxon>
        <taxon>Betaproteobacteria</taxon>
        <taxon>Burkholderiales</taxon>
        <taxon>Comamonadaceae</taxon>
        <taxon>Hydrogenophaga</taxon>
    </lineage>
</organism>
<evidence type="ECO:0000313" key="3">
    <source>
        <dbReference type="EMBL" id="RFP80212.1"/>
    </source>
</evidence>
<dbReference type="Proteomes" id="UP000261931">
    <property type="component" value="Unassembled WGS sequence"/>
</dbReference>
<dbReference type="RefSeq" id="WP_116958260.1">
    <property type="nucleotide sequence ID" value="NZ_QVLS01000003.1"/>
</dbReference>
<dbReference type="GO" id="GO:0005856">
    <property type="term" value="C:cytoskeleton"/>
    <property type="evidence" value="ECO:0007669"/>
    <property type="project" value="TreeGrafter"/>
</dbReference>
<dbReference type="PANTHER" id="PTHR10672:SF3">
    <property type="entry name" value="PROTEIN HU-LI TAI SHAO"/>
    <property type="match status" value="1"/>
</dbReference>
<evidence type="ECO:0000313" key="4">
    <source>
        <dbReference type="Proteomes" id="UP000261931"/>
    </source>
</evidence>
<accession>A0A372ELC7</accession>
<dbReference type="PANTHER" id="PTHR10672">
    <property type="entry name" value="ADDUCIN"/>
    <property type="match status" value="1"/>
</dbReference>
<protein>
    <submittedName>
        <fullName evidence="3">Class II aldolase/adducin family protein</fullName>
    </submittedName>
</protein>
<dbReference type="NCBIfam" id="NF005451">
    <property type="entry name" value="PRK07044.1"/>
    <property type="match status" value="1"/>
</dbReference>
<proteinExistence type="inferred from homology"/>
<dbReference type="EMBL" id="QVLS01000003">
    <property type="protein sequence ID" value="RFP80212.1"/>
    <property type="molecule type" value="Genomic_DNA"/>
</dbReference>
<dbReference type="InterPro" id="IPR051017">
    <property type="entry name" value="Aldolase-II_Adducin_sf"/>
</dbReference>
<dbReference type="Gene3D" id="3.40.225.10">
    <property type="entry name" value="Class II aldolase/adducin N-terminal domain"/>
    <property type="match status" value="1"/>
</dbReference>
<dbReference type="InterPro" id="IPR036409">
    <property type="entry name" value="Aldolase_II/adducin_N_sf"/>
</dbReference>
<dbReference type="InterPro" id="IPR001303">
    <property type="entry name" value="Aldolase_II/adducin_N"/>
</dbReference>
<dbReference type="SUPFAM" id="SSF53639">
    <property type="entry name" value="AraD/HMP-PK domain-like"/>
    <property type="match status" value="1"/>
</dbReference>
<comment type="similarity">
    <text evidence="1">Belongs to the aldolase class II family.</text>
</comment>
<comment type="caution">
    <text evidence="3">The sequence shown here is derived from an EMBL/GenBank/DDBJ whole genome shotgun (WGS) entry which is preliminary data.</text>
</comment>
<dbReference type="GO" id="GO:0051015">
    <property type="term" value="F:actin filament binding"/>
    <property type="evidence" value="ECO:0007669"/>
    <property type="project" value="TreeGrafter"/>
</dbReference>
<sequence length="273" mass="30136">MQQSAEQVAQAGQTSFRSFELDANRRPDPVGITAEEWAVRVDLAAAYRLCAMHGWDDLIYTHISARVPGTSGHFLVNPLGLAFDEITASSLVKIDYDGNVIGDTPYRPNAAGFVIHGGVHQAREDMGSVMHLHTIHGMALSMLPEGLQPLSQHALRFYGRIGYHDYEGIALSTGERERIVAALGQHRALVLRNHGTLTVGKTVGGAFVEMYYLEKAAQAQITAQSTGQRLLVPEPQVCALTDQQWQEDFSSDANREWPALLRKLDRLDPSYKN</sequence>
<reference evidence="3 4" key="1">
    <citation type="submission" date="2018-08" db="EMBL/GenBank/DDBJ databases">
        <title>Hydrogenophaga sp. LA-38 isolated from sludge.</title>
        <authorList>
            <person name="Im W.-T."/>
        </authorList>
    </citation>
    <scope>NUCLEOTIDE SEQUENCE [LARGE SCALE GENOMIC DNA]</scope>
    <source>
        <strain evidence="3 4">LA-38</strain>
    </source>
</reference>
<evidence type="ECO:0000259" key="2">
    <source>
        <dbReference type="SMART" id="SM01007"/>
    </source>
</evidence>
<dbReference type="AlphaFoldDB" id="A0A372ELC7"/>
<evidence type="ECO:0000256" key="1">
    <source>
        <dbReference type="ARBA" id="ARBA00037961"/>
    </source>
</evidence>
<dbReference type="Pfam" id="PF00596">
    <property type="entry name" value="Aldolase_II"/>
    <property type="match status" value="1"/>
</dbReference>
<name>A0A372ELC7_9BURK</name>
<gene>
    <name evidence="3" type="ORF">DY262_07170</name>
</gene>
<keyword evidence="4" id="KW-1185">Reference proteome</keyword>
<feature type="domain" description="Class II aldolase/adducin N-terminal" evidence="2">
    <location>
        <begin position="41"/>
        <end position="221"/>
    </location>
</feature>
<dbReference type="SMART" id="SM01007">
    <property type="entry name" value="Aldolase_II"/>
    <property type="match status" value="1"/>
</dbReference>